<organism evidence="1 2">
    <name type="scientific">Leptospira noumeaensis</name>
    <dbReference type="NCBI Taxonomy" id="2484964"/>
    <lineage>
        <taxon>Bacteria</taxon>
        <taxon>Pseudomonadati</taxon>
        <taxon>Spirochaetota</taxon>
        <taxon>Spirochaetia</taxon>
        <taxon>Leptospirales</taxon>
        <taxon>Leptospiraceae</taxon>
        <taxon>Leptospira</taxon>
    </lineage>
</organism>
<sequence>MTNKAKCYYCGKEATSREHIPPQSFFPSNQKLDLVTIPSCEEHNSKKSNKDEYVRNYITIHRSVKKSGYEKFEEKSRKAFKRNKSLALSVENAEKATLDGEETGIFLVKKANFDEFFDHLASGIFYFLTNKIFNGKWIIHPISFYEDRELYEKNVPNVEKIINSYKNIIKNTNLKKIPEFKNEKVFIPQYYKEENNEKISIFLNLTFYEGFIVFILGEYDKKDPK</sequence>
<evidence type="ECO:0000313" key="1">
    <source>
        <dbReference type="EMBL" id="TGK83283.1"/>
    </source>
</evidence>
<dbReference type="EMBL" id="RQFK01000015">
    <property type="protein sequence ID" value="TGK83283.1"/>
    <property type="molecule type" value="Genomic_DNA"/>
</dbReference>
<evidence type="ECO:0008006" key="3">
    <source>
        <dbReference type="Google" id="ProtNLM"/>
    </source>
</evidence>
<dbReference type="AlphaFoldDB" id="A0A4R9IBW5"/>
<protein>
    <recommendedName>
        <fullName evidence="3">HNH endonuclease</fullName>
    </recommendedName>
</protein>
<dbReference type="Gene3D" id="1.10.30.50">
    <property type="match status" value="1"/>
</dbReference>
<evidence type="ECO:0000313" key="2">
    <source>
        <dbReference type="Proteomes" id="UP000298009"/>
    </source>
</evidence>
<accession>A0A4R9IBW5</accession>
<name>A0A4R9IBW5_9LEPT</name>
<keyword evidence="2" id="KW-1185">Reference proteome</keyword>
<gene>
    <name evidence="1" type="ORF">EHQ24_06680</name>
</gene>
<dbReference type="OrthoDB" id="2081179at2"/>
<reference evidence="1" key="1">
    <citation type="journal article" date="2019" name="PLoS Negl. Trop. Dis.">
        <title>Revisiting the worldwide diversity of Leptospira species in the environment.</title>
        <authorList>
            <person name="Vincent A.T."/>
            <person name="Schiettekatte O."/>
            <person name="Bourhy P."/>
            <person name="Veyrier F.J."/>
            <person name="Picardeau M."/>
        </authorList>
    </citation>
    <scope>NUCLEOTIDE SEQUENCE [LARGE SCALE GENOMIC DNA]</scope>
    <source>
        <strain evidence="1">201800287</strain>
    </source>
</reference>
<comment type="caution">
    <text evidence="1">The sequence shown here is derived from an EMBL/GenBank/DDBJ whole genome shotgun (WGS) entry which is preliminary data.</text>
</comment>
<dbReference type="RefSeq" id="WP_135600902.1">
    <property type="nucleotide sequence ID" value="NZ_RQFK01000015.1"/>
</dbReference>
<proteinExistence type="predicted"/>
<dbReference type="Proteomes" id="UP000298009">
    <property type="component" value="Unassembled WGS sequence"/>
</dbReference>